<dbReference type="GO" id="GO:0005096">
    <property type="term" value="F:GTPase activator activity"/>
    <property type="evidence" value="ECO:0007669"/>
    <property type="project" value="UniProtKB-UniRule"/>
</dbReference>
<keyword evidence="5" id="KW-1003">Cell membrane</keyword>
<dbReference type="PROSITE" id="PS51329">
    <property type="entry name" value="C_CAP_COFACTOR_C"/>
    <property type="match status" value="1"/>
</dbReference>
<evidence type="ECO:0000256" key="12">
    <source>
        <dbReference type="PIRNR" id="PIRNR037947"/>
    </source>
</evidence>
<evidence type="ECO:0000256" key="10">
    <source>
        <dbReference type="ARBA" id="ARBA00023139"/>
    </source>
</evidence>
<evidence type="ECO:0000256" key="7">
    <source>
        <dbReference type="ARBA" id="ARBA00022741"/>
    </source>
</evidence>
<dbReference type="GO" id="GO:0006892">
    <property type="term" value="P:post-Golgi vesicle-mediated transport"/>
    <property type="evidence" value="ECO:0007669"/>
    <property type="project" value="TreeGrafter"/>
</dbReference>
<keyword evidence="16" id="KW-1185">Reference proteome</keyword>
<evidence type="ECO:0000256" key="13">
    <source>
        <dbReference type="SAM" id="MobiDB-lite"/>
    </source>
</evidence>
<dbReference type="PANTHER" id="PTHR15440:SF0">
    <property type="entry name" value="PROTEIN XRP2"/>
    <property type="match status" value="1"/>
</dbReference>
<evidence type="ECO:0000313" key="16">
    <source>
        <dbReference type="Proteomes" id="UP000677054"/>
    </source>
</evidence>
<dbReference type="OrthoDB" id="194775at2759"/>
<dbReference type="InterPro" id="IPR017901">
    <property type="entry name" value="C-CAP_CF_C-like"/>
</dbReference>
<dbReference type="GO" id="GO:1990075">
    <property type="term" value="C:periciliary membrane compartment"/>
    <property type="evidence" value="ECO:0007669"/>
    <property type="project" value="TreeGrafter"/>
</dbReference>
<evidence type="ECO:0000256" key="6">
    <source>
        <dbReference type="ARBA" id="ARBA00022707"/>
    </source>
</evidence>
<proteinExistence type="inferred from homology"/>
<evidence type="ECO:0000256" key="5">
    <source>
        <dbReference type="ARBA" id="ARBA00022475"/>
    </source>
</evidence>
<comment type="function">
    <text evidence="12">Acts as a GTPase-activating protein (GAP) for tubulin in concert with tubulin-specific chaperone C, but does not enhance tubulin heterodimerization.</text>
</comment>
<keyword evidence="11" id="KW-0449">Lipoprotein</keyword>
<feature type="compositionally biased region" description="Basic and acidic residues" evidence="13">
    <location>
        <begin position="67"/>
        <end position="82"/>
    </location>
</feature>
<gene>
    <name evidence="15" type="ORF">DSTB1V02_LOCUS1461</name>
</gene>
<protein>
    <recommendedName>
        <fullName evidence="3 12">Protein XRP2</fullName>
    </recommendedName>
</protein>
<comment type="subcellular location">
    <subcellularLocation>
        <location evidence="1">Cell membrane</location>
        <topology evidence="1">Lipid-anchor</topology>
        <orientation evidence="1">Cytoplasmic side</orientation>
    </subcellularLocation>
</comment>
<dbReference type="InterPro" id="IPR006599">
    <property type="entry name" value="CARP_motif"/>
</dbReference>
<dbReference type="InterPro" id="IPR036850">
    <property type="entry name" value="NDK-like_dom_sf"/>
</dbReference>
<evidence type="ECO:0000256" key="2">
    <source>
        <dbReference type="ARBA" id="ARBA00008848"/>
    </source>
</evidence>
<dbReference type="Pfam" id="PF07986">
    <property type="entry name" value="TBCC"/>
    <property type="match status" value="1"/>
</dbReference>
<dbReference type="Gene3D" id="3.30.70.141">
    <property type="entry name" value="Nucleoside diphosphate kinase-like domain"/>
    <property type="match status" value="1"/>
</dbReference>
<reference evidence="15" key="1">
    <citation type="submission" date="2020-11" db="EMBL/GenBank/DDBJ databases">
        <authorList>
            <person name="Tran Van P."/>
        </authorList>
    </citation>
    <scope>NUCLEOTIDE SEQUENCE</scope>
</reference>
<feature type="region of interest" description="Disordered" evidence="13">
    <location>
        <begin position="18"/>
        <end position="88"/>
    </location>
</feature>
<dbReference type="GO" id="GO:0005929">
    <property type="term" value="C:cilium"/>
    <property type="evidence" value="ECO:0007669"/>
    <property type="project" value="TreeGrafter"/>
</dbReference>
<dbReference type="PANTHER" id="PTHR15440">
    <property type="entry name" value="XRP2 PROTEIN"/>
    <property type="match status" value="1"/>
</dbReference>
<sequence length="334" mass="37496">MGIIHSCLLRLRGRRRRDTFSGVATQEEAKPDRKPSTGSLKFMNEGSRKRRKSSKRDPEHSATSWDTGEKVDPKDYTIENQRDVLTGRTPGTIRGQQFIIQNCSNSSIYLYDHIGAITVDDCSDCKMFIGPVRSSQPIIESSSNINFAPFQYFYPQLEADTHFITIPDQINNAGLSPFNCNWSNIHDFTPSPTEPNWSILPEATNLEEYLPPPTPDQELFKDMSVSLEPSKSVVPATAGIHCVVKSQESALVAFFSDGQHHDRARSFIRDMKEANPQSQLIQAQELYLTKEDAQRVFQSPNYADIITMGSVVGLEYNGPGTFVAAQKVCPLYCY</sequence>
<evidence type="ECO:0000256" key="9">
    <source>
        <dbReference type="ARBA" id="ARBA00023136"/>
    </source>
</evidence>
<comment type="similarity">
    <text evidence="2 12">Belongs to the TBCC family.</text>
</comment>
<evidence type="ECO:0000256" key="8">
    <source>
        <dbReference type="ARBA" id="ARBA00023134"/>
    </source>
</evidence>
<dbReference type="InterPro" id="IPR039093">
    <property type="entry name" value="XRP2"/>
</dbReference>
<evidence type="ECO:0000313" key="15">
    <source>
        <dbReference type="EMBL" id="CAD7241472.1"/>
    </source>
</evidence>
<dbReference type="InterPro" id="IPR036223">
    <property type="entry name" value="CAP_C_sf"/>
</dbReference>
<accession>A0A7R8X5R8</accession>
<evidence type="ECO:0000256" key="11">
    <source>
        <dbReference type="ARBA" id="ARBA00023288"/>
    </source>
</evidence>
<dbReference type="SUPFAM" id="SSF69340">
    <property type="entry name" value="C-terminal domain of adenylylcyclase associated protein"/>
    <property type="match status" value="1"/>
</dbReference>
<keyword evidence="6" id="KW-0519">Myristate</keyword>
<evidence type="ECO:0000256" key="3">
    <source>
        <dbReference type="ARBA" id="ARBA00015771"/>
    </source>
</evidence>
<dbReference type="SMART" id="SM00673">
    <property type="entry name" value="CARP"/>
    <property type="match status" value="1"/>
</dbReference>
<evidence type="ECO:0000256" key="1">
    <source>
        <dbReference type="ARBA" id="ARBA00004342"/>
    </source>
</evidence>
<keyword evidence="4 12" id="KW-0343">GTPase activation</keyword>
<keyword evidence="10" id="KW-0564">Palmitate</keyword>
<evidence type="ECO:0000256" key="4">
    <source>
        <dbReference type="ARBA" id="ARBA00022468"/>
    </source>
</evidence>
<organism evidence="15">
    <name type="scientific">Darwinula stevensoni</name>
    <dbReference type="NCBI Taxonomy" id="69355"/>
    <lineage>
        <taxon>Eukaryota</taxon>
        <taxon>Metazoa</taxon>
        <taxon>Ecdysozoa</taxon>
        <taxon>Arthropoda</taxon>
        <taxon>Crustacea</taxon>
        <taxon>Oligostraca</taxon>
        <taxon>Ostracoda</taxon>
        <taxon>Podocopa</taxon>
        <taxon>Podocopida</taxon>
        <taxon>Darwinulocopina</taxon>
        <taxon>Darwinuloidea</taxon>
        <taxon>Darwinulidae</taxon>
        <taxon>Darwinula</taxon>
    </lineage>
</organism>
<keyword evidence="8 12" id="KW-0342">GTP-binding</keyword>
<feature type="domain" description="C-CAP/cofactor C-like" evidence="14">
    <location>
        <begin position="58"/>
        <end position="190"/>
    </location>
</feature>
<dbReference type="Proteomes" id="UP000677054">
    <property type="component" value="Unassembled WGS sequence"/>
</dbReference>
<dbReference type="AlphaFoldDB" id="A0A7R8X5R8"/>
<dbReference type="InterPro" id="IPR016098">
    <property type="entry name" value="CAP/MinC_C"/>
</dbReference>
<dbReference type="GO" id="GO:0005525">
    <property type="term" value="F:GTP binding"/>
    <property type="evidence" value="ECO:0007669"/>
    <property type="project" value="UniProtKB-UniRule"/>
</dbReference>
<dbReference type="EMBL" id="LR899654">
    <property type="protein sequence ID" value="CAD7241472.1"/>
    <property type="molecule type" value="Genomic_DNA"/>
</dbReference>
<evidence type="ECO:0000259" key="14">
    <source>
        <dbReference type="PROSITE" id="PS51329"/>
    </source>
</evidence>
<dbReference type="PIRSF" id="PIRSF037947">
    <property type="entry name" value="Protein_XRP2"/>
    <property type="match status" value="1"/>
</dbReference>
<name>A0A7R8X5R8_9CRUS</name>
<keyword evidence="9" id="KW-0472">Membrane</keyword>
<keyword evidence="7 12" id="KW-0547">Nucleotide-binding</keyword>
<dbReference type="Gene3D" id="2.160.20.70">
    <property type="match status" value="2"/>
</dbReference>
<dbReference type="InterPro" id="IPR012945">
    <property type="entry name" value="Tubulin-bd_cofactor_C_dom"/>
</dbReference>
<dbReference type="EMBL" id="CAJPEV010000137">
    <property type="protein sequence ID" value="CAG0881209.1"/>
    <property type="molecule type" value="Genomic_DNA"/>
</dbReference>